<dbReference type="PANTHER" id="PTHR45138:SF9">
    <property type="entry name" value="DIGUANYLATE CYCLASE DGCM-RELATED"/>
    <property type="match status" value="1"/>
</dbReference>
<dbReference type="Pfam" id="PF00990">
    <property type="entry name" value="GGDEF"/>
    <property type="match status" value="1"/>
</dbReference>
<evidence type="ECO:0000259" key="4">
    <source>
        <dbReference type="PROSITE" id="PS50887"/>
    </source>
</evidence>
<dbReference type="InterPro" id="IPR043128">
    <property type="entry name" value="Rev_trsase/Diguanyl_cyclase"/>
</dbReference>
<gene>
    <name evidence="5" type="ORF">C9I28_24995</name>
</gene>
<dbReference type="KEGG" id="masz:C9I28_24995"/>
<dbReference type="AlphaFoldDB" id="A0A2R4CFX9"/>
<keyword evidence="3" id="KW-0812">Transmembrane</keyword>
<dbReference type="InterPro" id="IPR050469">
    <property type="entry name" value="Diguanylate_Cyclase"/>
</dbReference>
<feature type="transmembrane region" description="Helical" evidence="3">
    <location>
        <begin position="149"/>
        <end position="171"/>
    </location>
</feature>
<dbReference type="InterPro" id="IPR029787">
    <property type="entry name" value="Nucleotide_cyclase"/>
</dbReference>
<dbReference type="Proteomes" id="UP000240505">
    <property type="component" value="Chromosome"/>
</dbReference>
<dbReference type="OrthoDB" id="9813903at2"/>
<evidence type="ECO:0000256" key="1">
    <source>
        <dbReference type="ARBA" id="ARBA00012528"/>
    </source>
</evidence>
<dbReference type="EMBL" id="CP028324">
    <property type="protein sequence ID" value="AVR98526.1"/>
    <property type="molecule type" value="Genomic_DNA"/>
</dbReference>
<sequence>MKVLDPYSLVLMASMMCGVMSAVLFLVRRSFPADIHGLGHWGAALAVQVLSTACYSFKGTLPDGFVLPVANLLFVLGNGLCAMGLQAFYGRPQGWRMLGGALGFALVGMVYWLFVVPSYTARVTWMALPLSLINGTQLWLVLRHGRRHFATYFLAMLIGVNAVLVAVRGAMALLVPAPTVDLTQPGTLQGIYLVITAMVPILLSVGFIMVATKRLQFTLERRSASDPLTGALNRRGFDAAYARELARLRRRPRALALLAIDLDHFKAVNDVHGHGVGDKVLVRTASLVGAALRESDYLARFGGEEFVVLLPDTDMQLAATVAHRIQAALRTACDTGIPVCTASIGIAAQTDPRQELDDLLDAADRALYRAKANGRDRIELAVEEGSLRRASA</sequence>
<evidence type="ECO:0000313" key="6">
    <source>
        <dbReference type="Proteomes" id="UP000240505"/>
    </source>
</evidence>
<accession>A0A2R4CFX9</accession>
<organism evidence="5 6">
    <name type="scientific">Pseudoduganella armeniaca</name>
    <dbReference type="NCBI Taxonomy" id="2072590"/>
    <lineage>
        <taxon>Bacteria</taxon>
        <taxon>Pseudomonadati</taxon>
        <taxon>Pseudomonadota</taxon>
        <taxon>Betaproteobacteria</taxon>
        <taxon>Burkholderiales</taxon>
        <taxon>Oxalobacteraceae</taxon>
        <taxon>Telluria group</taxon>
        <taxon>Pseudoduganella</taxon>
    </lineage>
</organism>
<feature type="transmembrane region" description="Helical" evidence="3">
    <location>
        <begin position="97"/>
        <end position="117"/>
    </location>
</feature>
<feature type="transmembrane region" description="Helical" evidence="3">
    <location>
        <begin position="123"/>
        <end position="142"/>
    </location>
</feature>
<dbReference type="CDD" id="cd01949">
    <property type="entry name" value="GGDEF"/>
    <property type="match status" value="1"/>
</dbReference>
<name>A0A2R4CFX9_9BURK</name>
<evidence type="ECO:0000256" key="3">
    <source>
        <dbReference type="SAM" id="Phobius"/>
    </source>
</evidence>
<feature type="transmembrane region" description="Helical" evidence="3">
    <location>
        <begin position="64"/>
        <end position="85"/>
    </location>
</feature>
<dbReference type="EC" id="2.7.7.65" evidence="1"/>
<dbReference type="FunFam" id="3.30.70.270:FF:000001">
    <property type="entry name" value="Diguanylate cyclase domain protein"/>
    <property type="match status" value="1"/>
</dbReference>
<comment type="catalytic activity">
    <reaction evidence="2">
        <text>2 GTP = 3',3'-c-di-GMP + 2 diphosphate</text>
        <dbReference type="Rhea" id="RHEA:24898"/>
        <dbReference type="ChEBI" id="CHEBI:33019"/>
        <dbReference type="ChEBI" id="CHEBI:37565"/>
        <dbReference type="ChEBI" id="CHEBI:58805"/>
        <dbReference type="EC" id="2.7.7.65"/>
    </reaction>
</comment>
<dbReference type="Gene3D" id="3.30.70.270">
    <property type="match status" value="1"/>
</dbReference>
<keyword evidence="3" id="KW-0472">Membrane</keyword>
<dbReference type="GO" id="GO:0052621">
    <property type="term" value="F:diguanylate cyclase activity"/>
    <property type="evidence" value="ECO:0007669"/>
    <property type="project" value="UniProtKB-EC"/>
</dbReference>
<reference evidence="5 6" key="1">
    <citation type="submission" date="2018-03" db="EMBL/GenBank/DDBJ databases">
        <title>Massilia armeniaca sp. nov., isolated from desert soil.</title>
        <authorList>
            <person name="Huang H."/>
            <person name="Ren M."/>
        </authorList>
    </citation>
    <scope>NUCLEOTIDE SEQUENCE [LARGE SCALE GENOMIC DNA]</scope>
    <source>
        <strain evidence="5 6">ZMN-3</strain>
    </source>
</reference>
<feature type="transmembrane region" description="Helical" evidence="3">
    <location>
        <begin position="6"/>
        <end position="26"/>
    </location>
</feature>
<feature type="domain" description="GGDEF" evidence="4">
    <location>
        <begin position="253"/>
        <end position="383"/>
    </location>
</feature>
<evidence type="ECO:0000313" key="5">
    <source>
        <dbReference type="EMBL" id="AVR98526.1"/>
    </source>
</evidence>
<dbReference type="PROSITE" id="PS50887">
    <property type="entry name" value="GGDEF"/>
    <property type="match status" value="1"/>
</dbReference>
<keyword evidence="3" id="KW-1133">Transmembrane helix</keyword>
<protein>
    <recommendedName>
        <fullName evidence="1">diguanylate cyclase</fullName>
        <ecNumber evidence="1">2.7.7.65</ecNumber>
    </recommendedName>
</protein>
<dbReference type="SMART" id="SM00267">
    <property type="entry name" value="GGDEF"/>
    <property type="match status" value="1"/>
</dbReference>
<proteinExistence type="predicted"/>
<dbReference type="NCBIfam" id="TIGR00254">
    <property type="entry name" value="GGDEF"/>
    <property type="match status" value="1"/>
</dbReference>
<keyword evidence="6" id="KW-1185">Reference proteome</keyword>
<dbReference type="InterPro" id="IPR000160">
    <property type="entry name" value="GGDEF_dom"/>
</dbReference>
<feature type="transmembrane region" description="Helical" evidence="3">
    <location>
        <begin position="191"/>
        <end position="212"/>
    </location>
</feature>
<dbReference type="PANTHER" id="PTHR45138">
    <property type="entry name" value="REGULATORY COMPONENTS OF SENSORY TRANSDUCTION SYSTEM"/>
    <property type="match status" value="1"/>
</dbReference>
<evidence type="ECO:0000256" key="2">
    <source>
        <dbReference type="ARBA" id="ARBA00034247"/>
    </source>
</evidence>
<dbReference type="SUPFAM" id="SSF55073">
    <property type="entry name" value="Nucleotide cyclase"/>
    <property type="match status" value="1"/>
</dbReference>